<keyword evidence="2" id="KW-1185">Reference proteome</keyword>
<dbReference type="Gene3D" id="3.30.300.20">
    <property type="match status" value="1"/>
</dbReference>
<dbReference type="GO" id="GO:0004601">
    <property type="term" value="F:peroxidase activity"/>
    <property type="evidence" value="ECO:0007669"/>
    <property type="project" value="UniProtKB-KW"/>
</dbReference>
<dbReference type="RefSeq" id="WP_278158241.1">
    <property type="nucleotide sequence ID" value="NZ_CP121252.1"/>
</dbReference>
<keyword evidence="1" id="KW-0575">Peroxidase</keyword>
<sequence length="197" mass="21132">MTTFADAPSVESSVSHRTSGVWHGSAQTTVTAGGYSFLVDEPTEMGGKNEGPNPMEYIIGALNGCVSVVIEAQAGARDLPLDGVHTYVYAAQDLRGLEGKADVQPHFHTLQLNIVVATSERDEQKLTQFARDVEHTCPAINLIRSAAGSEVTVQWQFAEKVVEFDAENALNNALGFENRNQAVDAPTPFLTVTNADA</sequence>
<dbReference type="Proteomes" id="UP001219037">
    <property type="component" value="Chromosome"/>
</dbReference>
<name>A0ABY8H782_9MICC</name>
<dbReference type="SUPFAM" id="SSF82784">
    <property type="entry name" value="OsmC-like"/>
    <property type="match status" value="1"/>
</dbReference>
<dbReference type="InterPro" id="IPR036102">
    <property type="entry name" value="OsmC/Ohrsf"/>
</dbReference>
<dbReference type="InterPro" id="IPR015946">
    <property type="entry name" value="KH_dom-like_a/b"/>
</dbReference>
<gene>
    <name evidence="1" type="ORF">P8192_02505</name>
</gene>
<organism evidence="1 2">
    <name type="scientific">Citricoccus muralis</name>
    <dbReference type="NCBI Taxonomy" id="169134"/>
    <lineage>
        <taxon>Bacteria</taxon>
        <taxon>Bacillati</taxon>
        <taxon>Actinomycetota</taxon>
        <taxon>Actinomycetes</taxon>
        <taxon>Micrococcales</taxon>
        <taxon>Micrococcaceae</taxon>
        <taxon>Citricoccus</taxon>
    </lineage>
</organism>
<accession>A0ABY8H782</accession>
<dbReference type="InterPro" id="IPR003718">
    <property type="entry name" value="OsmC/Ohr_fam"/>
</dbReference>
<dbReference type="EMBL" id="CP121252">
    <property type="protein sequence ID" value="WFP17015.1"/>
    <property type="molecule type" value="Genomic_DNA"/>
</dbReference>
<evidence type="ECO:0000313" key="2">
    <source>
        <dbReference type="Proteomes" id="UP001219037"/>
    </source>
</evidence>
<dbReference type="Pfam" id="PF02566">
    <property type="entry name" value="OsmC"/>
    <property type="match status" value="1"/>
</dbReference>
<proteinExistence type="predicted"/>
<dbReference type="PANTHER" id="PTHR35368:SF1">
    <property type="entry name" value="HYDROPEROXIDE REDUCTASE"/>
    <property type="match status" value="1"/>
</dbReference>
<dbReference type="PANTHER" id="PTHR35368">
    <property type="entry name" value="HYDROPEROXIDE REDUCTASE"/>
    <property type="match status" value="1"/>
</dbReference>
<evidence type="ECO:0000313" key="1">
    <source>
        <dbReference type="EMBL" id="WFP17015.1"/>
    </source>
</evidence>
<reference evidence="1 2" key="1">
    <citation type="submission" date="2023-04" db="EMBL/GenBank/DDBJ databases">
        <title>Funneling lignin-derived compounds into biodiesel using alkali-halophilic Citricoccus sp. P2.</title>
        <authorList>
            <person name="Luo C.-B."/>
        </authorList>
    </citation>
    <scope>NUCLEOTIDE SEQUENCE [LARGE SCALE GENOMIC DNA]</scope>
    <source>
        <strain evidence="1 2">P2</strain>
    </source>
</reference>
<dbReference type="InterPro" id="IPR052924">
    <property type="entry name" value="OsmC/Ohr_hydroprdx_reductase"/>
</dbReference>
<protein>
    <submittedName>
        <fullName evidence="1">OsmC family protein</fullName>
        <ecNumber evidence="1">1.11.1.-</ecNumber>
    </submittedName>
</protein>
<keyword evidence="1" id="KW-0560">Oxidoreductase</keyword>
<dbReference type="EC" id="1.11.1.-" evidence="1"/>